<evidence type="ECO:0000256" key="3">
    <source>
        <dbReference type="RuleBase" id="RU000363"/>
    </source>
</evidence>
<sequence length="266" mass="29173">MESWLGLDNKVIIVTGGSAGIGRSIVKYLIENNAQVVNFDLKSANQLKQKNYYFYKVDVSKKTEIEQQVAHVFRKFGRIDGLVNNAGIALPGMLINPDNTGKYELTEELFDRTVSVNQKSVFLMSQAVARKMVLQHSGVIINMSTESAIEGSIGQGFYVGTKGAINSMTCTWAKELGKYNIRVLGVAPGIMEETDLRSEKYEETLAFVRGISPKELREGYVKASSIPLGRAGKLMEVAEVVAFYLSEHASYLTGIITNIAGGKSRG</sequence>
<evidence type="ECO:0000313" key="6">
    <source>
        <dbReference type="Proteomes" id="UP001260773"/>
    </source>
</evidence>
<organism evidence="4 6">
    <name type="scientific">Enterococcus avium</name>
    <name type="common">Streptococcus avium</name>
    <dbReference type="NCBI Taxonomy" id="33945"/>
    <lineage>
        <taxon>Bacteria</taxon>
        <taxon>Bacillati</taxon>
        <taxon>Bacillota</taxon>
        <taxon>Bacilli</taxon>
        <taxon>Lactobacillales</taxon>
        <taxon>Enterococcaceae</taxon>
        <taxon>Enterococcus</taxon>
    </lineage>
</organism>
<evidence type="ECO:0000313" key="7">
    <source>
        <dbReference type="Proteomes" id="UP001264335"/>
    </source>
</evidence>
<dbReference type="InterPro" id="IPR036291">
    <property type="entry name" value="NAD(P)-bd_dom_sf"/>
</dbReference>
<dbReference type="Gene3D" id="3.40.50.720">
    <property type="entry name" value="NAD(P)-binding Rossmann-like Domain"/>
    <property type="match status" value="1"/>
</dbReference>
<dbReference type="GO" id="GO:0006633">
    <property type="term" value="P:fatty acid biosynthetic process"/>
    <property type="evidence" value="ECO:0007669"/>
    <property type="project" value="TreeGrafter"/>
</dbReference>
<keyword evidence="2 4" id="KW-0560">Oxidoreductase</keyword>
<dbReference type="NCBIfam" id="NF004817">
    <property type="entry name" value="PRK06171.1"/>
    <property type="match status" value="1"/>
</dbReference>
<proteinExistence type="inferred from homology"/>
<dbReference type="PRINTS" id="PR00081">
    <property type="entry name" value="GDHRDH"/>
</dbReference>
<dbReference type="GO" id="GO:0008206">
    <property type="term" value="P:bile acid metabolic process"/>
    <property type="evidence" value="ECO:0007669"/>
    <property type="project" value="UniProtKB-ARBA"/>
</dbReference>
<dbReference type="SUPFAM" id="SSF51735">
    <property type="entry name" value="NAD(P)-binding Rossmann-fold domains"/>
    <property type="match status" value="1"/>
</dbReference>
<dbReference type="CDD" id="cd05233">
    <property type="entry name" value="SDR_c"/>
    <property type="match status" value="1"/>
</dbReference>
<comment type="caution">
    <text evidence="4">The sequence shown here is derived from an EMBL/GenBank/DDBJ whole genome shotgun (WGS) entry which is preliminary data.</text>
</comment>
<dbReference type="EMBL" id="JARPWH010000034">
    <property type="protein sequence ID" value="MDT2402909.1"/>
    <property type="molecule type" value="Genomic_DNA"/>
</dbReference>
<name>A0A2N8PX17_ENTAV</name>
<dbReference type="PRINTS" id="PR00080">
    <property type="entry name" value="SDRFAMILY"/>
</dbReference>
<dbReference type="AlphaFoldDB" id="A0A2N8PX17"/>
<dbReference type="GO" id="GO:0009010">
    <property type="term" value="F:sorbitol-6-phosphate 2-dehydrogenase activity"/>
    <property type="evidence" value="ECO:0007669"/>
    <property type="project" value="UniProtKB-EC"/>
</dbReference>
<dbReference type="PANTHER" id="PTHR42760:SF133">
    <property type="entry name" value="3-OXOACYL-[ACYL-CARRIER-PROTEIN] REDUCTASE"/>
    <property type="match status" value="1"/>
</dbReference>
<comment type="similarity">
    <text evidence="1 3">Belongs to the short-chain dehydrogenases/reductases (SDR) family.</text>
</comment>
<dbReference type="Proteomes" id="UP001264335">
    <property type="component" value="Unassembled WGS sequence"/>
</dbReference>
<evidence type="ECO:0000256" key="2">
    <source>
        <dbReference type="ARBA" id="ARBA00023002"/>
    </source>
</evidence>
<accession>A0A2N8PX17</accession>
<evidence type="ECO:0000313" key="5">
    <source>
        <dbReference type="EMBL" id="MDT2515779.1"/>
    </source>
</evidence>
<gene>
    <name evidence="4" type="ORF">P7D43_11025</name>
    <name evidence="5" type="ORF">P7D79_16255</name>
</gene>
<reference evidence="4 7" key="1">
    <citation type="submission" date="2023-03" db="EMBL/GenBank/DDBJ databases">
        <authorList>
            <person name="Shen W."/>
            <person name="Cai J."/>
        </authorList>
    </citation>
    <scope>NUCLEOTIDE SEQUENCE</scope>
    <source>
        <strain evidence="4">P33-2</strain>
        <strain evidence="5 7">Y2</strain>
    </source>
</reference>
<evidence type="ECO:0000313" key="4">
    <source>
        <dbReference type="EMBL" id="MDT2402909.1"/>
    </source>
</evidence>
<dbReference type="FunFam" id="3.40.50.720:FF:000084">
    <property type="entry name" value="Short-chain dehydrogenase reductase"/>
    <property type="match status" value="1"/>
</dbReference>
<dbReference type="EC" id="1.1.1.140" evidence="4"/>
<protein>
    <submittedName>
        <fullName evidence="4">Sorbitol-6-phosphate dehydrogenase subunit</fullName>
        <ecNumber evidence="4">1.1.1.140</ecNumber>
    </submittedName>
</protein>
<dbReference type="RefSeq" id="WP_016181868.1">
    <property type="nucleotide sequence ID" value="NZ_CAAKOC010000191.1"/>
</dbReference>
<dbReference type="Proteomes" id="UP001260773">
    <property type="component" value="Unassembled WGS sequence"/>
</dbReference>
<dbReference type="GO" id="GO:0048038">
    <property type="term" value="F:quinone binding"/>
    <property type="evidence" value="ECO:0007669"/>
    <property type="project" value="TreeGrafter"/>
</dbReference>
<dbReference type="Pfam" id="PF00106">
    <property type="entry name" value="adh_short"/>
    <property type="match status" value="1"/>
</dbReference>
<dbReference type="EMBL" id="JARPWY010000053">
    <property type="protein sequence ID" value="MDT2515779.1"/>
    <property type="molecule type" value="Genomic_DNA"/>
</dbReference>
<dbReference type="InterPro" id="IPR002347">
    <property type="entry name" value="SDR_fam"/>
</dbReference>
<dbReference type="PANTHER" id="PTHR42760">
    <property type="entry name" value="SHORT-CHAIN DEHYDROGENASES/REDUCTASES FAMILY MEMBER"/>
    <property type="match status" value="1"/>
</dbReference>
<evidence type="ECO:0000256" key="1">
    <source>
        <dbReference type="ARBA" id="ARBA00006484"/>
    </source>
</evidence>